<reference evidence="2" key="1">
    <citation type="submission" date="2020-10" db="EMBL/GenBank/DDBJ databases">
        <title>Taxonomic study of unclassified bacteria belonging to the class Ktedonobacteria.</title>
        <authorList>
            <person name="Yabe S."/>
            <person name="Wang C.M."/>
            <person name="Zheng Y."/>
            <person name="Sakai Y."/>
            <person name="Cavaletti L."/>
            <person name="Monciardini P."/>
            <person name="Donadio S."/>
        </authorList>
    </citation>
    <scope>NUCLEOTIDE SEQUENCE</scope>
    <source>
        <strain evidence="2">ID150040</strain>
    </source>
</reference>
<organism evidence="2 3">
    <name type="scientific">Reticulibacter mediterranei</name>
    <dbReference type="NCBI Taxonomy" id="2778369"/>
    <lineage>
        <taxon>Bacteria</taxon>
        <taxon>Bacillati</taxon>
        <taxon>Chloroflexota</taxon>
        <taxon>Ktedonobacteria</taxon>
        <taxon>Ktedonobacterales</taxon>
        <taxon>Reticulibacteraceae</taxon>
        <taxon>Reticulibacter</taxon>
    </lineage>
</organism>
<evidence type="ECO:0000313" key="2">
    <source>
        <dbReference type="EMBL" id="GHO97519.1"/>
    </source>
</evidence>
<dbReference type="Proteomes" id="UP000597444">
    <property type="component" value="Unassembled WGS sequence"/>
</dbReference>
<accession>A0A8J3ITC7</accession>
<dbReference type="InterPro" id="IPR027417">
    <property type="entry name" value="P-loop_NTPase"/>
</dbReference>
<dbReference type="InterPro" id="IPR007694">
    <property type="entry name" value="DNA_helicase_DnaB-like_C"/>
</dbReference>
<dbReference type="GO" id="GO:0003678">
    <property type="term" value="F:DNA helicase activity"/>
    <property type="evidence" value="ECO:0007669"/>
    <property type="project" value="InterPro"/>
</dbReference>
<dbReference type="Pfam" id="PF03796">
    <property type="entry name" value="DnaB_C"/>
    <property type="match status" value="1"/>
</dbReference>
<keyword evidence="3" id="KW-1185">Reference proteome</keyword>
<dbReference type="AlphaFoldDB" id="A0A8J3ITC7"/>
<dbReference type="PANTHER" id="PTHR30153">
    <property type="entry name" value="REPLICATIVE DNA HELICASE DNAB"/>
    <property type="match status" value="1"/>
</dbReference>
<evidence type="ECO:0000259" key="1">
    <source>
        <dbReference type="Pfam" id="PF03796"/>
    </source>
</evidence>
<comment type="caution">
    <text evidence="2">The sequence shown here is derived from an EMBL/GenBank/DDBJ whole genome shotgun (WGS) entry which is preliminary data.</text>
</comment>
<protein>
    <recommendedName>
        <fullName evidence="1">SF4 helicase domain-containing protein</fullName>
    </recommendedName>
</protein>
<dbReference type="PANTHER" id="PTHR30153:SF2">
    <property type="entry name" value="REPLICATIVE DNA HELICASE"/>
    <property type="match status" value="1"/>
</dbReference>
<dbReference type="GO" id="GO:0005829">
    <property type="term" value="C:cytosol"/>
    <property type="evidence" value="ECO:0007669"/>
    <property type="project" value="TreeGrafter"/>
</dbReference>
<dbReference type="Gene3D" id="3.40.50.300">
    <property type="entry name" value="P-loop containing nucleotide triphosphate hydrolases"/>
    <property type="match status" value="1"/>
</dbReference>
<name>A0A8J3ITC7_9CHLR</name>
<proteinExistence type="predicted"/>
<sequence>MLRRLIHAAGVVAAEAYQASDEQAGALVERAGQLMFEVGQRATQQGDDLSISAVMTAYMAKLEELSAHRGTIVGVPSGFTDLDRLTGGFRKSDVIVLAARPL</sequence>
<feature type="domain" description="SF4 helicase" evidence="1">
    <location>
        <begin position="74"/>
        <end position="101"/>
    </location>
</feature>
<dbReference type="EMBL" id="BNJK01000001">
    <property type="protein sequence ID" value="GHO97519.1"/>
    <property type="molecule type" value="Genomic_DNA"/>
</dbReference>
<evidence type="ECO:0000313" key="3">
    <source>
        <dbReference type="Proteomes" id="UP000597444"/>
    </source>
</evidence>
<gene>
    <name evidence="2" type="ORF">KSF_075670</name>
</gene>
<dbReference type="GO" id="GO:0005524">
    <property type="term" value="F:ATP binding"/>
    <property type="evidence" value="ECO:0007669"/>
    <property type="project" value="InterPro"/>
</dbReference>
<dbReference type="GO" id="GO:0006260">
    <property type="term" value="P:DNA replication"/>
    <property type="evidence" value="ECO:0007669"/>
    <property type="project" value="InterPro"/>
</dbReference>